<keyword evidence="3" id="KW-1185">Reference proteome</keyword>
<name>A0A242NGB3_9GAMM</name>
<dbReference type="PANTHER" id="PTHR35175">
    <property type="entry name" value="DUF1289 DOMAIN-CONTAINING PROTEIN"/>
    <property type="match status" value="1"/>
</dbReference>
<accession>A0A242NGB3</accession>
<dbReference type="Proteomes" id="UP000194977">
    <property type="component" value="Unassembled WGS sequence"/>
</dbReference>
<evidence type="ECO:0000313" key="4">
    <source>
        <dbReference type="Proteomes" id="UP000194977"/>
    </source>
</evidence>
<proteinExistence type="predicted"/>
<dbReference type="InterPro" id="IPR010710">
    <property type="entry name" value="DUF1289"/>
</dbReference>
<organism evidence="1 4">
    <name type="scientific">Gilliamella apicola</name>
    <dbReference type="NCBI Taxonomy" id="1196095"/>
    <lineage>
        <taxon>Bacteria</taxon>
        <taxon>Pseudomonadati</taxon>
        <taxon>Pseudomonadota</taxon>
        <taxon>Gammaproteobacteria</taxon>
        <taxon>Orbales</taxon>
        <taxon>Orbaceae</taxon>
        <taxon>Gilliamella</taxon>
    </lineage>
</organism>
<sequence length="83" mass="10230">MYQLEFFEIPSPCKRVCETDKQGYCIKCFRSRTERFNWLSFSDSQKQEVLRLCKQRALRRRYLLLQQQQQKIQDTTLQNELNF</sequence>
<evidence type="ECO:0000313" key="3">
    <source>
        <dbReference type="Proteomes" id="UP000194800"/>
    </source>
</evidence>
<dbReference type="EMBL" id="NART01000077">
    <property type="protein sequence ID" value="OTQ08585.1"/>
    <property type="molecule type" value="Genomic_DNA"/>
</dbReference>
<reference evidence="3 4" key="1">
    <citation type="submission" date="2017-03" db="EMBL/GenBank/DDBJ databases">
        <title>Comparative genomics of honeybee gut symbionts reveal geographically distinct and subgroup specific antibiotic resistance.</title>
        <authorList>
            <person name="Ludvigsen J."/>
            <person name="Porcellato D."/>
            <person name="Labee-Lund T.M."/>
            <person name="Amdam G.V."/>
            <person name="Rudi K."/>
        </authorList>
    </citation>
    <scope>NUCLEOTIDE SEQUENCE [LARGE SCALE GENOMIC DNA]</scope>
    <source>
        <strain evidence="1 4">A-7-12</strain>
        <strain evidence="2 3">A-9-12</strain>
    </source>
</reference>
<dbReference type="PANTHER" id="PTHR35175:SF1">
    <property type="entry name" value="OXIDOREDUCTASE"/>
    <property type="match status" value="1"/>
</dbReference>
<evidence type="ECO:0000313" key="1">
    <source>
        <dbReference type="EMBL" id="OTP98924.1"/>
    </source>
</evidence>
<dbReference type="OrthoDB" id="8911262at2"/>
<dbReference type="Proteomes" id="UP000194800">
    <property type="component" value="Unassembled WGS sequence"/>
</dbReference>
<dbReference type="AlphaFoldDB" id="A0A242NGB3"/>
<dbReference type="RefSeq" id="WP_086272514.1">
    <property type="nucleotide sequence ID" value="NZ_CAMLAF010000020.1"/>
</dbReference>
<dbReference type="Pfam" id="PF06945">
    <property type="entry name" value="DUF1289"/>
    <property type="match status" value="1"/>
</dbReference>
<gene>
    <name evidence="2" type="ORF">B6C91_11905</name>
    <name evidence="1" type="ORF">B6D08_09220</name>
</gene>
<comment type="caution">
    <text evidence="1">The sequence shown here is derived from an EMBL/GenBank/DDBJ whole genome shotgun (WGS) entry which is preliminary data.</text>
</comment>
<evidence type="ECO:0000313" key="2">
    <source>
        <dbReference type="EMBL" id="OTQ08585.1"/>
    </source>
</evidence>
<dbReference type="EMBL" id="NARP01000023">
    <property type="protein sequence ID" value="OTP98924.1"/>
    <property type="molecule type" value="Genomic_DNA"/>
</dbReference>
<protein>
    <submittedName>
        <fullName evidence="1">DUF1289 domain-containing protein</fullName>
    </submittedName>
</protein>